<dbReference type="Gene3D" id="1.10.1820.10">
    <property type="entry name" value="protein kinase ck2 holoenzyme, chain C, domain 1"/>
    <property type="match status" value="1"/>
</dbReference>
<gene>
    <name evidence="5" type="ORF">CONCODRAFT_46805</name>
</gene>
<evidence type="ECO:0000256" key="2">
    <source>
        <dbReference type="ARBA" id="ARBA00045899"/>
    </source>
</evidence>
<protein>
    <recommendedName>
        <fullName evidence="3">Casein kinase II subunit beta</fullName>
        <shortName evidence="3">CK II beta</shortName>
    </recommendedName>
</protein>
<dbReference type="SMART" id="SM01085">
    <property type="entry name" value="CK_II_beta"/>
    <property type="match status" value="1"/>
</dbReference>
<dbReference type="GO" id="GO:0034456">
    <property type="term" value="C:UTP-C complex"/>
    <property type="evidence" value="ECO:0007669"/>
    <property type="project" value="TreeGrafter"/>
</dbReference>
<feature type="region of interest" description="Disordered" evidence="4">
    <location>
        <begin position="228"/>
        <end position="257"/>
    </location>
</feature>
<dbReference type="STRING" id="796925.A0A137PEK0"/>
<dbReference type="GO" id="GO:0005956">
    <property type="term" value="C:protein kinase CK2 complex"/>
    <property type="evidence" value="ECO:0007669"/>
    <property type="project" value="UniProtKB-UniRule"/>
</dbReference>
<name>A0A137PEK0_CONC2</name>
<reference evidence="5 6" key="1">
    <citation type="journal article" date="2015" name="Genome Biol. Evol.">
        <title>Phylogenomic analyses indicate that early fungi evolved digesting cell walls of algal ancestors of land plants.</title>
        <authorList>
            <person name="Chang Y."/>
            <person name="Wang S."/>
            <person name="Sekimoto S."/>
            <person name="Aerts A.L."/>
            <person name="Choi C."/>
            <person name="Clum A."/>
            <person name="LaButti K.M."/>
            <person name="Lindquist E.A."/>
            <person name="Yee Ngan C."/>
            <person name="Ohm R.A."/>
            <person name="Salamov A.A."/>
            <person name="Grigoriev I.V."/>
            <person name="Spatafora J.W."/>
            <person name="Berbee M.L."/>
        </authorList>
    </citation>
    <scope>NUCLEOTIDE SEQUENCE [LARGE SCALE GENOMIC DNA]</scope>
    <source>
        <strain evidence="5 6">NRRL 28638</strain>
    </source>
</reference>
<dbReference type="PANTHER" id="PTHR11740">
    <property type="entry name" value="CASEIN KINASE II SUBUNIT BETA"/>
    <property type="match status" value="1"/>
</dbReference>
<dbReference type="AlphaFoldDB" id="A0A137PEK0"/>
<dbReference type="GO" id="GO:0019887">
    <property type="term" value="F:protein kinase regulator activity"/>
    <property type="evidence" value="ECO:0007669"/>
    <property type="project" value="InterPro"/>
</dbReference>
<dbReference type="PANTHER" id="PTHR11740:SF0">
    <property type="entry name" value="CASEIN KINASE II SUBUNIT BETA"/>
    <property type="match status" value="1"/>
</dbReference>
<comment type="function">
    <text evidence="2 3">Regulatory subunit of casein kinase II/CK2. As part of the kinase complex regulates the basal catalytic activity of the alpha subunit a constitutively active serine/threonine-protein kinase that phosphorylates a large number of substrates containing acidic residues C-terminal to the phosphorylated serine or threonine.</text>
</comment>
<dbReference type="Gene3D" id="2.20.25.20">
    <property type="match status" value="1"/>
</dbReference>
<dbReference type="InterPro" id="IPR035991">
    <property type="entry name" value="Casein_kinase_II_beta-like"/>
</dbReference>
<dbReference type="InterPro" id="IPR000704">
    <property type="entry name" value="Casein_kinase_II_reg-sub"/>
</dbReference>
<dbReference type="OMA" id="QNGSPMA"/>
<comment type="subunit">
    <text evidence="3">Tetramer of two alpha and two beta subunits.</text>
</comment>
<accession>A0A137PEK0</accession>
<dbReference type="FunFam" id="2.20.25.20:FF:000001">
    <property type="entry name" value="Casein kinase II subunit beta"/>
    <property type="match status" value="1"/>
</dbReference>
<evidence type="ECO:0000256" key="4">
    <source>
        <dbReference type="SAM" id="MobiDB-lite"/>
    </source>
</evidence>
<dbReference type="EMBL" id="KQ964437">
    <property type="protein sequence ID" value="KXN73423.1"/>
    <property type="molecule type" value="Genomic_DNA"/>
</dbReference>
<dbReference type="SUPFAM" id="SSF57798">
    <property type="entry name" value="Casein kinase II beta subunit"/>
    <property type="match status" value="1"/>
</dbReference>
<dbReference type="GO" id="GO:0006359">
    <property type="term" value="P:regulation of transcription by RNA polymerase III"/>
    <property type="evidence" value="ECO:0007669"/>
    <property type="project" value="TreeGrafter"/>
</dbReference>
<keyword evidence="6" id="KW-1185">Reference proteome</keyword>
<organism evidence="5 6">
    <name type="scientific">Conidiobolus coronatus (strain ATCC 28846 / CBS 209.66 / NRRL 28638)</name>
    <name type="common">Delacroixia coronata</name>
    <dbReference type="NCBI Taxonomy" id="796925"/>
    <lineage>
        <taxon>Eukaryota</taxon>
        <taxon>Fungi</taxon>
        <taxon>Fungi incertae sedis</taxon>
        <taxon>Zoopagomycota</taxon>
        <taxon>Entomophthoromycotina</taxon>
        <taxon>Entomophthoromycetes</taxon>
        <taxon>Entomophthorales</taxon>
        <taxon>Ancylistaceae</taxon>
        <taxon>Conidiobolus</taxon>
    </lineage>
</organism>
<evidence type="ECO:0000256" key="3">
    <source>
        <dbReference type="RuleBase" id="RU361268"/>
    </source>
</evidence>
<evidence type="ECO:0000313" key="5">
    <source>
        <dbReference type="EMBL" id="KXN73423.1"/>
    </source>
</evidence>
<evidence type="ECO:0000256" key="1">
    <source>
        <dbReference type="ARBA" id="ARBA00006941"/>
    </source>
</evidence>
<sequence>MTWITWFCSLLGNEYFCEVAPEYIEDDFNIYGLHQIVPYYEDALSTILDQEPPDEHDRSLDNSAVESSAEVLYGLIHQRYINTRAGMNDMANKFAAGHFGHCPRVYCESTPVLPVGRSDIAGLETVKLFCPSCLDLYSPASSRYQGIDGAFFGTTFPHLFMESFPDLIRGHTPPRPLNMYAERIFGFKVSEKSHSGPRMKWLRSFPDSDIESEEELDSEDLEMDIDLEENGQINPNLGDSSEMAVSSNTISQPANTL</sequence>
<dbReference type="Proteomes" id="UP000070444">
    <property type="component" value="Unassembled WGS sequence"/>
</dbReference>
<evidence type="ECO:0000313" key="6">
    <source>
        <dbReference type="Proteomes" id="UP000070444"/>
    </source>
</evidence>
<feature type="compositionally biased region" description="Polar residues" evidence="4">
    <location>
        <begin position="231"/>
        <end position="257"/>
    </location>
</feature>
<dbReference type="InterPro" id="IPR016149">
    <property type="entry name" value="Casein_kin_II_reg-sub_N"/>
</dbReference>
<dbReference type="GO" id="GO:0005737">
    <property type="term" value="C:cytoplasm"/>
    <property type="evidence" value="ECO:0007669"/>
    <property type="project" value="TreeGrafter"/>
</dbReference>
<dbReference type="OrthoDB" id="2275560at2759"/>
<dbReference type="FunFam" id="1.10.1820.10:FF:000005">
    <property type="entry name" value="Casein kinase II subunit beta"/>
    <property type="match status" value="1"/>
</dbReference>
<dbReference type="PRINTS" id="PR00472">
    <property type="entry name" value="CASNKINASEII"/>
</dbReference>
<comment type="similarity">
    <text evidence="1 3">Belongs to the casein kinase 2 subunit beta family.</text>
</comment>
<proteinExistence type="inferred from homology"/>
<dbReference type="PROSITE" id="PS01101">
    <property type="entry name" value="CK2_BETA"/>
    <property type="match status" value="1"/>
</dbReference>
<dbReference type="Pfam" id="PF01214">
    <property type="entry name" value="CK_II_beta"/>
    <property type="match status" value="1"/>
</dbReference>